<reference evidence="3" key="1">
    <citation type="journal article" date="2019" name="Int. J. Syst. Evol. Microbiol.">
        <title>The Global Catalogue of Microorganisms (GCM) 10K type strain sequencing project: providing services to taxonomists for standard genome sequencing and annotation.</title>
        <authorList>
            <consortium name="The Broad Institute Genomics Platform"/>
            <consortium name="The Broad Institute Genome Sequencing Center for Infectious Disease"/>
            <person name="Wu L."/>
            <person name="Ma J."/>
        </authorList>
    </citation>
    <scope>NUCLEOTIDE SEQUENCE [LARGE SCALE GENOMIC DNA]</scope>
    <source>
        <strain evidence="3">CGMCC 4.1467</strain>
    </source>
</reference>
<dbReference type="Proteomes" id="UP001596472">
    <property type="component" value="Unassembled WGS sequence"/>
</dbReference>
<dbReference type="EMBL" id="JBHTBS010000008">
    <property type="protein sequence ID" value="MFC7338653.1"/>
    <property type="molecule type" value="Genomic_DNA"/>
</dbReference>
<evidence type="ECO:0000313" key="3">
    <source>
        <dbReference type="Proteomes" id="UP001596472"/>
    </source>
</evidence>
<comment type="caution">
    <text evidence="2">The sequence shown here is derived from an EMBL/GenBank/DDBJ whole genome shotgun (WGS) entry which is preliminary data.</text>
</comment>
<feature type="region of interest" description="Disordered" evidence="1">
    <location>
        <begin position="164"/>
        <end position="191"/>
    </location>
</feature>
<evidence type="ECO:0000256" key="1">
    <source>
        <dbReference type="SAM" id="MobiDB-lite"/>
    </source>
</evidence>
<name>A0ABW2LBA5_9BACT</name>
<protein>
    <submittedName>
        <fullName evidence="2">Uncharacterized protein</fullName>
    </submittedName>
</protein>
<keyword evidence="3" id="KW-1185">Reference proteome</keyword>
<sequence>MPKRASFRAGHWTVLCGVVYAKSSYTRIMNMSDSLFEDPSGHAADLFEGMEQGGLEAAIQILHHDQWDMGLGWGTAQLMAVEALAAAAGRPSASDECHYLVEFGQANPTRIDEETHDRMLYVIDQVLEKIKSDPDVVGLDPSAVEEFLEAGTLMKDRVAKIERTGEKLTKPMGVRDPRTGELRDPKNGELL</sequence>
<dbReference type="RefSeq" id="WP_379714229.1">
    <property type="nucleotide sequence ID" value="NZ_JBHTBS010000008.1"/>
</dbReference>
<evidence type="ECO:0000313" key="2">
    <source>
        <dbReference type="EMBL" id="MFC7338653.1"/>
    </source>
</evidence>
<gene>
    <name evidence="2" type="ORF">ACFQY0_15765</name>
</gene>
<organism evidence="2 3">
    <name type="scientific">Haloferula chungangensis</name>
    <dbReference type="NCBI Taxonomy" id="1048331"/>
    <lineage>
        <taxon>Bacteria</taxon>
        <taxon>Pseudomonadati</taxon>
        <taxon>Verrucomicrobiota</taxon>
        <taxon>Verrucomicrobiia</taxon>
        <taxon>Verrucomicrobiales</taxon>
        <taxon>Verrucomicrobiaceae</taxon>
        <taxon>Haloferula</taxon>
    </lineage>
</organism>
<accession>A0ABW2LBA5</accession>
<proteinExistence type="predicted"/>